<dbReference type="PROSITE" id="PS51007">
    <property type="entry name" value="CYTC"/>
    <property type="match status" value="4"/>
</dbReference>
<keyword evidence="2 4" id="KW-0479">Metal-binding</keyword>
<dbReference type="GO" id="GO:0046872">
    <property type="term" value="F:metal ion binding"/>
    <property type="evidence" value="ECO:0007669"/>
    <property type="project" value="UniProtKB-KW"/>
</dbReference>
<keyword evidence="8" id="KW-1185">Reference proteome</keyword>
<feature type="domain" description="Cytochrome c" evidence="5">
    <location>
        <begin position="576"/>
        <end position="678"/>
    </location>
</feature>
<dbReference type="SMART" id="SM00758">
    <property type="entry name" value="PA14"/>
    <property type="match status" value="1"/>
</dbReference>
<organism evidence="7 8">
    <name type="scientific">Rubritalea squalenifaciens DSM 18772</name>
    <dbReference type="NCBI Taxonomy" id="1123071"/>
    <lineage>
        <taxon>Bacteria</taxon>
        <taxon>Pseudomonadati</taxon>
        <taxon>Verrucomicrobiota</taxon>
        <taxon>Verrucomicrobiia</taxon>
        <taxon>Verrucomicrobiales</taxon>
        <taxon>Rubritaleaceae</taxon>
        <taxon>Rubritalea</taxon>
    </lineage>
</organism>
<feature type="domain" description="PA14" evidence="6">
    <location>
        <begin position="44"/>
        <end position="177"/>
    </location>
</feature>
<sequence>MTKIKKIMAQLEAYGAVSRKLHLVHVIAPILVCGSTVSGQDAPAGTQGLRLTLTQGQAGDVRESRQAALTVQKGEAVSALLPAGQYDAVWEGFLKVDKRSRVYFSFEGQGSAELFIDGESILKEDGEFGKEESKRLRLNSGEVQVKVIYKSGPEGAGRLRLMWRGRDFAKEPVPHSLLGHKMDEKLTQSQLIRKGRGLFAELKCSACHDGGKGMPEATEMAPSLAGIGSRLDESWMAEWLTDPSAMRKHARMPKVVASEEEAANIAAYLKTLKADAPDKAVAGDAAEGGKVFDQLGCIACHQTEQGQDLAKWGEGVPIELFHAGGKYEPGALAAFLKEPGKHHASTRMPDFAVSDKEAADLADFVRGLDKAGKNAAGAKDAVKGKELVKSAHCSSCHDGLPQDAVAEVGFTPLSGLAKNGMKGCLIGEGKAPKYNLSEGDKKALAAFMQSEQAVKSLLNFNRAEYASRQFKNLNCAACHTKDGQGARLDAVHSLSAAYARGEHKKGGHGTTPPDLTYVGEKLKTEWMEKLFKGELGYTTRPWLKQRMPDYHSRAKVLAEGLAAQYGVGEEPAKVESKEDPGKTLFGMQGGFGCAACHGAAEAKPVAVFEAPGVNLLYAGQRLRTDYYHRWMRDPRRIDPLTIMPKYFVEENTTTLAQPLDGDGQKQMEAILQWMKSLDK</sequence>
<evidence type="ECO:0000256" key="4">
    <source>
        <dbReference type="PROSITE-ProRule" id="PRU00433"/>
    </source>
</evidence>
<protein>
    <submittedName>
        <fullName evidence="7">Cytochrome c2</fullName>
    </submittedName>
</protein>
<dbReference type="GO" id="GO:0009055">
    <property type="term" value="F:electron transfer activity"/>
    <property type="evidence" value="ECO:0007669"/>
    <property type="project" value="InterPro"/>
</dbReference>
<evidence type="ECO:0000313" key="8">
    <source>
        <dbReference type="Proteomes" id="UP000184510"/>
    </source>
</evidence>
<feature type="domain" description="Cytochrome c" evidence="5">
    <location>
        <begin position="190"/>
        <end position="273"/>
    </location>
</feature>
<evidence type="ECO:0000259" key="5">
    <source>
        <dbReference type="PROSITE" id="PS51007"/>
    </source>
</evidence>
<name>A0A1M6LVC1_9BACT</name>
<proteinExistence type="predicted"/>
<feature type="domain" description="Cytochrome c" evidence="5">
    <location>
        <begin position="283"/>
        <end position="369"/>
    </location>
</feature>
<feature type="domain" description="Cytochrome c" evidence="5">
    <location>
        <begin position="379"/>
        <end position="526"/>
    </location>
</feature>
<dbReference type="Pfam" id="PF00034">
    <property type="entry name" value="Cytochrom_C"/>
    <property type="match status" value="2"/>
</dbReference>
<evidence type="ECO:0000256" key="1">
    <source>
        <dbReference type="ARBA" id="ARBA00022617"/>
    </source>
</evidence>
<gene>
    <name evidence="7" type="ORF">SAMN02745181_2515</name>
</gene>
<dbReference type="EMBL" id="FQYR01000004">
    <property type="protein sequence ID" value="SHJ75136.1"/>
    <property type="molecule type" value="Genomic_DNA"/>
</dbReference>
<accession>A0A1M6LVC1</accession>
<dbReference type="InterPro" id="IPR011658">
    <property type="entry name" value="PA14_dom"/>
</dbReference>
<dbReference type="InterPro" id="IPR036909">
    <property type="entry name" value="Cyt_c-like_dom_sf"/>
</dbReference>
<dbReference type="InterPro" id="IPR037524">
    <property type="entry name" value="PA14/GLEYA"/>
</dbReference>
<dbReference type="STRING" id="1123071.SAMN02745181_2515"/>
<dbReference type="Proteomes" id="UP000184510">
    <property type="component" value="Unassembled WGS sequence"/>
</dbReference>
<keyword evidence="1 4" id="KW-0349">Heme</keyword>
<evidence type="ECO:0000313" key="7">
    <source>
        <dbReference type="EMBL" id="SHJ75136.1"/>
    </source>
</evidence>
<dbReference type="AlphaFoldDB" id="A0A1M6LVC1"/>
<dbReference type="GO" id="GO:0020037">
    <property type="term" value="F:heme binding"/>
    <property type="evidence" value="ECO:0007669"/>
    <property type="project" value="InterPro"/>
</dbReference>
<keyword evidence="3 4" id="KW-0408">Iron</keyword>
<dbReference type="Pfam" id="PF07691">
    <property type="entry name" value="PA14"/>
    <property type="match status" value="1"/>
</dbReference>
<evidence type="ECO:0000256" key="2">
    <source>
        <dbReference type="ARBA" id="ARBA00022723"/>
    </source>
</evidence>
<dbReference type="InterPro" id="IPR050597">
    <property type="entry name" value="Cytochrome_c_Oxidase_Subunit"/>
</dbReference>
<dbReference type="SUPFAM" id="SSF46626">
    <property type="entry name" value="Cytochrome c"/>
    <property type="match status" value="4"/>
</dbReference>
<dbReference type="InterPro" id="IPR009056">
    <property type="entry name" value="Cyt_c-like_dom"/>
</dbReference>
<dbReference type="Gene3D" id="1.10.760.10">
    <property type="entry name" value="Cytochrome c-like domain"/>
    <property type="match status" value="4"/>
</dbReference>
<dbReference type="PANTHER" id="PTHR33751">
    <property type="entry name" value="CBB3-TYPE CYTOCHROME C OXIDASE SUBUNIT FIXP"/>
    <property type="match status" value="1"/>
</dbReference>
<evidence type="ECO:0000259" key="6">
    <source>
        <dbReference type="PROSITE" id="PS51820"/>
    </source>
</evidence>
<reference evidence="7 8" key="1">
    <citation type="submission" date="2016-11" db="EMBL/GenBank/DDBJ databases">
        <authorList>
            <person name="Jaros S."/>
            <person name="Januszkiewicz K."/>
            <person name="Wedrychowicz H."/>
        </authorList>
    </citation>
    <scope>NUCLEOTIDE SEQUENCE [LARGE SCALE GENOMIC DNA]</scope>
    <source>
        <strain evidence="7 8">DSM 18772</strain>
    </source>
</reference>
<dbReference type="InParanoid" id="A0A1M6LVC1"/>
<dbReference type="PROSITE" id="PS51820">
    <property type="entry name" value="PA14"/>
    <property type="match status" value="1"/>
</dbReference>
<evidence type="ECO:0000256" key="3">
    <source>
        <dbReference type="ARBA" id="ARBA00023004"/>
    </source>
</evidence>
<dbReference type="PANTHER" id="PTHR33751:SF1">
    <property type="entry name" value="CBB3-TYPE CYTOCHROME C OXIDASE SUBUNIT FIXP"/>
    <property type="match status" value="1"/>
</dbReference>
<dbReference type="SUPFAM" id="SSF56988">
    <property type="entry name" value="Anthrax protective antigen"/>
    <property type="match status" value="1"/>
</dbReference>